<evidence type="ECO:0000313" key="2">
    <source>
        <dbReference type="Proteomes" id="UP000554482"/>
    </source>
</evidence>
<evidence type="ECO:0000313" key="1">
    <source>
        <dbReference type="EMBL" id="KAF5188577.1"/>
    </source>
</evidence>
<dbReference type="AlphaFoldDB" id="A0A7J6VV42"/>
<reference evidence="1 2" key="1">
    <citation type="submission" date="2020-06" db="EMBL/GenBank/DDBJ databases">
        <title>Transcriptomic and genomic resources for Thalictrum thalictroides and T. hernandezii: Facilitating candidate gene discovery in an emerging model plant lineage.</title>
        <authorList>
            <person name="Arias T."/>
            <person name="Riano-Pachon D.M."/>
            <person name="Di Stilio V.S."/>
        </authorList>
    </citation>
    <scope>NUCLEOTIDE SEQUENCE [LARGE SCALE GENOMIC DNA]</scope>
    <source>
        <strain evidence="2">cv. WT478/WT964</strain>
        <tissue evidence="1">Leaves</tissue>
    </source>
</reference>
<comment type="caution">
    <text evidence="1">The sequence shown here is derived from an EMBL/GenBank/DDBJ whole genome shotgun (WGS) entry which is preliminary data.</text>
</comment>
<dbReference type="EMBL" id="JABWDY010026592">
    <property type="protein sequence ID" value="KAF5188577.1"/>
    <property type="molecule type" value="Genomic_DNA"/>
</dbReference>
<keyword evidence="2" id="KW-1185">Reference proteome</keyword>
<dbReference type="Proteomes" id="UP000554482">
    <property type="component" value="Unassembled WGS sequence"/>
</dbReference>
<accession>A0A7J6VV42</accession>
<name>A0A7J6VV42_THATH</name>
<gene>
    <name evidence="1" type="ORF">FRX31_021831</name>
</gene>
<proteinExistence type="predicted"/>
<organism evidence="1 2">
    <name type="scientific">Thalictrum thalictroides</name>
    <name type="common">Rue-anemone</name>
    <name type="synonym">Anemone thalictroides</name>
    <dbReference type="NCBI Taxonomy" id="46969"/>
    <lineage>
        <taxon>Eukaryota</taxon>
        <taxon>Viridiplantae</taxon>
        <taxon>Streptophyta</taxon>
        <taxon>Embryophyta</taxon>
        <taxon>Tracheophyta</taxon>
        <taxon>Spermatophyta</taxon>
        <taxon>Magnoliopsida</taxon>
        <taxon>Ranunculales</taxon>
        <taxon>Ranunculaceae</taxon>
        <taxon>Thalictroideae</taxon>
        <taxon>Thalictrum</taxon>
    </lineage>
</organism>
<protein>
    <submittedName>
        <fullName evidence="1">Uncharacterized protein</fullName>
    </submittedName>
</protein>
<sequence length="73" mass="8028">MSIMSILRKKLFIPASDDLTSIVALHALSAYWTSPPHFFLHQSTKENVVSINHMVGLDAAIASMPLTLTCETD</sequence>